<dbReference type="Pfam" id="PF13365">
    <property type="entry name" value="Trypsin_2"/>
    <property type="match status" value="1"/>
</dbReference>
<dbReference type="SUPFAM" id="SSF50494">
    <property type="entry name" value="Trypsin-like serine proteases"/>
    <property type="match status" value="1"/>
</dbReference>
<evidence type="ECO:0000256" key="2">
    <source>
        <dbReference type="SAM" id="Phobius"/>
    </source>
</evidence>
<evidence type="ECO:0000313" key="3">
    <source>
        <dbReference type="EMBL" id="NEY73732.1"/>
    </source>
</evidence>
<dbReference type="GO" id="GO:0006508">
    <property type="term" value="P:proteolysis"/>
    <property type="evidence" value="ECO:0007669"/>
    <property type="project" value="InterPro"/>
</dbReference>
<keyword evidence="2" id="KW-0472">Membrane</keyword>
<dbReference type="AlphaFoldDB" id="A0A6M0QBL5"/>
<sequence>MDKDLEENTHRPFEHEKEDFDYDAFFNEEYDEEYEKSKEQKKKRKKLTSKAVGWVIILVLLVNGLAMWPKIINLPAVEFLAVSARLTQQDNIKEMKKSVVTIEWAGVKGTGFNVESDGLIITNEHVVDHTSTVNVHFKAGDSYAGRVIASYPELDIAVVDIEASDLPVLPISYGDQGDIGDPVTFIGNPLSFTQIANVGVIVGETLLSGWEVPVMMIEAPIYKGNSGSPVINEEGQVIGVIFATLQNPDIETKEIVGVATPSSYIEEIINQVND</sequence>
<feature type="transmembrane region" description="Helical" evidence="2">
    <location>
        <begin position="51"/>
        <end position="68"/>
    </location>
</feature>
<dbReference type="EMBL" id="JAAIWM010000009">
    <property type="protein sequence ID" value="NEY73732.1"/>
    <property type="molecule type" value="Genomic_DNA"/>
</dbReference>
<dbReference type="PRINTS" id="PR00834">
    <property type="entry name" value="PROTEASES2C"/>
</dbReference>
<accession>A0A6M0QBL5</accession>
<dbReference type="PANTHER" id="PTHR43019">
    <property type="entry name" value="SERINE ENDOPROTEASE DEGS"/>
    <property type="match status" value="1"/>
</dbReference>
<protein>
    <submittedName>
        <fullName evidence="3">Trypsin-like peptidase domain-containing protein</fullName>
    </submittedName>
</protein>
<evidence type="ECO:0000313" key="4">
    <source>
        <dbReference type="Proteomes" id="UP000481043"/>
    </source>
</evidence>
<organism evidence="3 4">
    <name type="scientific">Bacillus mesophilus</name>
    <dbReference type="NCBI Taxonomy" id="1808955"/>
    <lineage>
        <taxon>Bacteria</taxon>
        <taxon>Bacillati</taxon>
        <taxon>Bacillota</taxon>
        <taxon>Bacilli</taxon>
        <taxon>Bacillales</taxon>
        <taxon>Bacillaceae</taxon>
        <taxon>Bacillus</taxon>
    </lineage>
</organism>
<dbReference type="RefSeq" id="WP_163181552.1">
    <property type="nucleotide sequence ID" value="NZ_JAAIWM010000009.1"/>
</dbReference>
<dbReference type="InterPro" id="IPR043504">
    <property type="entry name" value="Peptidase_S1_PA_chymotrypsin"/>
</dbReference>
<keyword evidence="1" id="KW-0645">Protease</keyword>
<name>A0A6M0QBL5_9BACI</name>
<keyword evidence="1" id="KW-0378">Hydrolase</keyword>
<dbReference type="GO" id="GO:0004252">
    <property type="term" value="F:serine-type endopeptidase activity"/>
    <property type="evidence" value="ECO:0007669"/>
    <property type="project" value="InterPro"/>
</dbReference>
<comment type="caution">
    <text evidence="3">The sequence shown here is derived from an EMBL/GenBank/DDBJ whole genome shotgun (WGS) entry which is preliminary data.</text>
</comment>
<keyword evidence="2" id="KW-1133">Transmembrane helix</keyword>
<reference evidence="3 4" key="1">
    <citation type="submission" date="2020-02" db="EMBL/GenBank/DDBJ databases">
        <title>Bacillus aquiflavi sp. nov., isolated from yellow water of strong flavor Chinese baijiu in Yibin region of China.</title>
        <authorList>
            <person name="Xie J."/>
        </authorList>
    </citation>
    <scope>NUCLEOTIDE SEQUENCE [LARGE SCALE GENOMIC DNA]</scope>
    <source>
        <strain evidence="3 4">SA4</strain>
    </source>
</reference>
<dbReference type="Gene3D" id="2.40.10.10">
    <property type="entry name" value="Trypsin-like serine proteases"/>
    <property type="match status" value="2"/>
</dbReference>
<keyword evidence="4" id="KW-1185">Reference proteome</keyword>
<gene>
    <name evidence="3" type="ORF">G4D63_18620</name>
</gene>
<dbReference type="InterPro" id="IPR009003">
    <property type="entry name" value="Peptidase_S1_PA"/>
</dbReference>
<keyword evidence="1" id="KW-0720">Serine protease</keyword>
<dbReference type="InterPro" id="IPR001940">
    <property type="entry name" value="Peptidase_S1C"/>
</dbReference>
<dbReference type="Proteomes" id="UP000481043">
    <property type="component" value="Unassembled WGS sequence"/>
</dbReference>
<evidence type="ECO:0000256" key="1">
    <source>
        <dbReference type="ARBA" id="ARBA00022825"/>
    </source>
</evidence>
<proteinExistence type="predicted"/>
<keyword evidence="2" id="KW-0812">Transmembrane</keyword>